<sequence>MIGNTSDGVPVPAELRIQVLNKTIEGVSLKEIEDNVEEFNNDKVSETSDAEDDGIDTDWQMWTNRLYQNAENMGKKSTNGSIINACYNPDFANCLKKQLIPYLPLWIGIMRHFSKKVQ</sequence>
<organism evidence="2">
    <name type="scientific">Harpegnathos saltator</name>
    <name type="common">Jerdon's jumping ant</name>
    <dbReference type="NCBI Taxonomy" id="610380"/>
    <lineage>
        <taxon>Eukaryota</taxon>
        <taxon>Metazoa</taxon>
        <taxon>Ecdysozoa</taxon>
        <taxon>Arthropoda</taxon>
        <taxon>Hexapoda</taxon>
        <taxon>Insecta</taxon>
        <taxon>Pterygota</taxon>
        <taxon>Neoptera</taxon>
        <taxon>Endopterygota</taxon>
        <taxon>Hymenoptera</taxon>
        <taxon>Apocrita</taxon>
        <taxon>Aculeata</taxon>
        <taxon>Formicoidea</taxon>
        <taxon>Formicidae</taxon>
        <taxon>Ponerinae</taxon>
        <taxon>Ponerini</taxon>
        <taxon>Harpegnathos</taxon>
    </lineage>
</organism>
<dbReference type="EMBL" id="GL451438">
    <property type="protein sequence ID" value="EFN79296.1"/>
    <property type="molecule type" value="Genomic_DNA"/>
</dbReference>
<dbReference type="InParanoid" id="E2BYD6"/>
<accession>E2BYD6</accession>
<protein>
    <submittedName>
        <fullName evidence="1">Uncharacterized protein</fullName>
    </submittedName>
</protein>
<name>E2BYD6_HARSA</name>
<proteinExistence type="predicted"/>
<evidence type="ECO:0000313" key="1">
    <source>
        <dbReference type="EMBL" id="EFN79296.1"/>
    </source>
</evidence>
<evidence type="ECO:0000313" key="2">
    <source>
        <dbReference type="Proteomes" id="UP000008237"/>
    </source>
</evidence>
<dbReference type="Proteomes" id="UP000008237">
    <property type="component" value="Unassembled WGS sequence"/>
</dbReference>
<dbReference type="AlphaFoldDB" id="E2BYD6"/>
<keyword evidence="2" id="KW-1185">Reference proteome</keyword>
<gene>
    <name evidence="1" type="ORF">EAI_06946</name>
</gene>
<reference evidence="1 2" key="1">
    <citation type="journal article" date="2010" name="Science">
        <title>Genomic comparison of the ants Camponotus floridanus and Harpegnathos saltator.</title>
        <authorList>
            <person name="Bonasio R."/>
            <person name="Zhang G."/>
            <person name="Ye C."/>
            <person name="Mutti N.S."/>
            <person name="Fang X."/>
            <person name="Qin N."/>
            <person name="Donahue G."/>
            <person name="Yang P."/>
            <person name="Li Q."/>
            <person name="Li C."/>
            <person name="Zhang P."/>
            <person name="Huang Z."/>
            <person name="Berger S.L."/>
            <person name="Reinberg D."/>
            <person name="Wang J."/>
            <person name="Liebig J."/>
        </authorList>
    </citation>
    <scope>NUCLEOTIDE SEQUENCE [LARGE SCALE GENOMIC DNA]</scope>
    <source>
        <strain evidence="1 2">R22 G/1</strain>
    </source>
</reference>